<sequence length="509" mass="53063">MLMGENARPSAPSASGEPSASVSTVVLAAGEGTRMRSATPKVLHRLAGRPLVEHAVRAAAGIGPDELVVVLGHGRDAVGEHLKGVADSLDRDVRTVVQEEQLGTGHAVACGLEPLAGRLTGTVIVSYGDVPLLDSDTLRALLAEHRDAGNAVTVLSAVVEDPTGYGRLVRDAAGQVTGIVEQKDTSPEQAEITEINSGVYAFDAEVLSDALSRISTDNAQGELYLTDVLSIARSDGRPVGALVCSDPWLVEGVNDRVQLARLGAELNQRLLRHWMRQGVTVVDPASVWLDCDVELDRDVVLEPGVQLRGGTTVAEGATIGPETTLTGCTVHHGAKVVRTHGEGAEIGPGAAVGPFAYVRPGTRLAARGKIGTFVEVKNSRIGEGTKVPHLTYVGDATIGAYSNIGAATIFVNYDGVAKHPTVIGSHARTGADNTFVAPVEIGDGAYTAAGSTITQDVPPGAMAVARGRQRNIEGWVARRRPGTAADEAAQRAQADQRSETEVTTTNPTE</sequence>
<dbReference type="PANTHER" id="PTHR43584">
    <property type="entry name" value="NUCLEOTIDYL TRANSFERASE"/>
    <property type="match status" value="1"/>
</dbReference>
<feature type="binding site" evidence="17">
    <location>
        <begin position="127"/>
        <end position="129"/>
    </location>
    <ligand>
        <name>UDP-N-acetyl-alpha-D-glucosamine</name>
        <dbReference type="ChEBI" id="CHEBI:57705"/>
    </ligand>
</feature>
<comment type="catalytic activity">
    <reaction evidence="15 17">
        <text>N-acetyl-alpha-D-glucosamine 1-phosphate + UTP + H(+) = UDP-N-acetyl-alpha-D-glucosamine + diphosphate</text>
        <dbReference type="Rhea" id="RHEA:13509"/>
        <dbReference type="ChEBI" id="CHEBI:15378"/>
        <dbReference type="ChEBI" id="CHEBI:33019"/>
        <dbReference type="ChEBI" id="CHEBI:46398"/>
        <dbReference type="ChEBI" id="CHEBI:57705"/>
        <dbReference type="ChEBI" id="CHEBI:57776"/>
        <dbReference type="EC" id="2.7.7.23"/>
    </reaction>
</comment>
<comment type="pathway">
    <text evidence="17">Nucleotide-sugar biosynthesis; UDP-N-acetyl-alpha-D-glucosamine biosynthesis; UDP-N-acetyl-alpha-D-glucosamine from N-acetyl-alpha-D-glucosamine 1-phosphate: step 1/1.</text>
</comment>
<evidence type="ECO:0000256" key="6">
    <source>
        <dbReference type="ARBA" id="ARBA00022723"/>
    </source>
</evidence>
<feature type="compositionally biased region" description="Low complexity" evidence="18">
    <location>
        <begin position="484"/>
        <end position="493"/>
    </location>
</feature>
<feature type="active site" description="Proton acceptor" evidence="17">
    <location>
        <position position="389"/>
    </location>
</feature>
<dbReference type="Pfam" id="PF12804">
    <property type="entry name" value="NTP_transf_3"/>
    <property type="match status" value="1"/>
</dbReference>
<comment type="function">
    <text evidence="16 17">Catalyzes the last two sequential reactions in the de novo biosynthetic pathway for UDP-N-acetylglucosamine (UDP-GlcNAc). The C-terminal domain catalyzes the transfer of acetyl group from acetyl coenzyme A to glucosamine-1-phosphate (GlcN-1-P) to produce N-acetylglucosamine-1-phosphate (GlcNAc-1-P), which is converted into UDP-GlcNAc by the transfer of uridine 5-monophosphate (from uridine 5-triphosphate), a reaction catalyzed by the N-terminal domain.</text>
</comment>
<dbReference type="CDD" id="cd02540">
    <property type="entry name" value="GT2_GlmU_N_bac"/>
    <property type="match status" value="1"/>
</dbReference>
<evidence type="ECO:0000259" key="19">
    <source>
        <dbReference type="Pfam" id="PF12804"/>
    </source>
</evidence>
<feature type="binding site" evidence="17">
    <location>
        <position position="392"/>
    </location>
    <ligand>
        <name>UDP-N-acetyl-alpha-D-glucosamine</name>
        <dbReference type="ChEBI" id="CHEBI:57705"/>
    </ligand>
</feature>
<dbReference type="Gene3D" id="3.90.550.10">
    <property type="entry name" value="Spore Coat Polysaccharide Biosynthesis Protein SpsA, Chain A"/>
    <property type="match status" value="1"/>
</dbReference>
<evidence type="ECO:0000256" key="3">
    <source>
        <dbReference type="ARBA" id="ARBA00022490"/>
    </source>
</evidence>
<dbReference type="InterPro" id="IPR050065">
    <property type="entry name" value="GlmU-like"/>
</dbReference>
<dbReference type="EC" id="2.7.7.23" evidence="17"/>
<evidence type="ECO:0000256" key="4">
    <source>
        <dbReference type="ARBA" id="ARBA00022679"/>
    </source>
</evidence>
<dbReference type="InterPro" id="IPR025877">
    <property type="entry name" value="MobA-like_NTP_Trfase"/>
</dbReference>
<comment type="cofactor">
    <cofactor evidence="17">
        <name>Mg(2+)</name>
        <dbReference type="ChEBI" id="CHEBI:18420"/>
    </cofactor>
    <text evidence="17">Binds 1 Mg(2+) ion per subunit.</text>
</comment>
<comment type="caution">
    <text evidence="17">Lacks conserved residue(s) required for the propagation of feature annotation.</text>
</comment>
<evidence type="ECO:0000256" key="13">
    <source>
        <dbReference type="ARBA" id="ARBA00023316"/>
    </source>
</evidence>
<feature type="binding site" evidence="17">
    <location>
        <position position="254"/>
    </location>
    <ligand>
        <name>Mg(2+)</name>
        <dbReference type="ChEBI" id="CHEBI:18420"/>
    </ligand>
</feature>
<feature type="binding site" evidence="17">
    <location>
        <position position="129"/>
    </location>
    <ligand>
        <name>Mg(2+)</name>
        <dbReference type="ChEBI" id="CHEBI:18420"/>
    </ligand>
</feature>
<feature type="binding site" evidence="17">
    <location>
        <position position="181"/>
    </location>
    <ligand>
        <name>UDP-N-acetyl-alpha-D-glucosamine</name>
        <dbReference type="ChEBI" id="CHEBI:57705"/>
    </ligand>
</feature>
<evidence type="ECO:0000256" key="12">
    <source>
        <dbReference type="ARBA" id="ARBA00023315"/>
    </source>
</evidence>
<proteinExistence type="inferred from homology"/>
<keyword evidence="12 17" id="KW-0012">Acyltransferase</keyword>
<feature type="binding site" evidence="17">
    <location>
        <position position="403"/>
    </location>
    <ligand>
        <name>UDP-N-acetyl-alpha-D-glucosamine</name>
        <dbReference type="ChEBI" id="CHEBI:57705"/>
    </ligand>
</feature>
<evidence type="ECO:0000313" key="21">
    <source>
        <dbReference type="Proteomes" id="UP001500729"/>
    </source>
</evidence>
<dbReference type="InterPro" id="IPR038009">
    <property type="entry name" value="GlmU_C_LbH"/>
</dbReference>
<comment type="similarity">
    <text evidence="2 17">In the N-terminal section; belongs to the N-acetylglucosamine-1-phosphate uridyltransferase family.</text>
</comment>
<feature type="binding site" evidence="17">
    <location>
        <position position="377"/>
    </location>
    <ligand>
        <name>UDP-N-acetyl-alpha-D-glucosamine</name>
        <dbReference type="ChEBI" id="CHEBI:57705"/>
    </ligand>
</feature>
<evidence type="ECO:0000256" key="10">
    <source>
        <dbReference type="ARBA" id="ARBA00022984"/>
    </source>
</evidence>
<evidence type="ECO:0000256" key="15">
    <source>
        <dbReference type="ARBA" id="ARBA00048493"/>
    </source>
</evidence>
<evidence type="ECO:0000256" key="18">
    <source>
        <dbReference type="SAM" id="MobiDB-lite"/>
    </source>
</evidence>
<feature type="region of interest" description="Disordered" evidence="18">
    <location>
        <begin position="477"/>
        <end position="509"/>
    </location>
</feature>
<dbReference type="SUPFAM" id="SSF53448">
    <property type="entry name" value="Nucleotide-diphospho-sugar transferases"/>
    <property type="match status" value="1"/>
</dbReference>
<keyword evidence="3 17" id="KW-0963">Cytoplasm</keyword>
<comment type="similarity">
    <text evidence="1 17">In the C-terminal section; belongs to the transferase hexapeptide repeat family.</text>
</comment>
<dbReference type="CDD" id="cd03353">
    <property type="entry name" value="LbH_GlmU_C"/>
    <property type="match status" value="1"/>
</dbReference>
<accession>A0ABN1CX55</accession>
<evidence type="ECO:0000256" key="1">
    <source>
        <dbReference type="ARBA" id="ARBA00007707"/>
    </source>
</evidence>
<dbReference type="InterPro" id="IPR005882">
    <property type="entry name" value="Bifunctional_GlmU"/>
</dbReference>
<dbReference type="NCBIfam" id="NF010932">
    <property type="entry name" value="PRK14352.1"/>
    <property type="match status" value="1"/>
</dbReference>
<evidence type="ECO:0000256" key="17">
    <source>
        <dbReference type="HAMAP-Rule" id="MF_01631"/>
    </source>
</evidence>
<feature type="region of interest" description="N-acetyltransferase" evidence="17">
    <location>
        <begin position="278"/>
        <end position="509"/>
    </location>
</feature>
<evidence type="ECO:0000313" key="20">
    <source>
        <dbReference type="EMBL" id="GAA0528507.1"/>
    </source>
</evidence>
<dbReference type="NCBIfam" id="TIGR01173">
    <property type="entry name" value="glmU"/>
    <property type="match status" value="1"/>
</dbReference>
<evidence type="ECO:0000256" key="16">
    <source>
        <dbReference type="ARBA" id="ARBA00049628"/>
    </source>
</evidence>
<dbReference type="Gene3D" id="2.160.10.10">
    <property type="entry name" value="Hexapeptide repeat proteins"/>
    <property type="match status" value="1"/>
</dbReference>
<dbReference type="PANTHER" id="PTHR43584:SF3">
    <property type="entry name" value="BIFUNCTIONAL PROTEIN GLMU"/>
    <property type="match status" value="1"/>
</dbReference>
<dbReference type="InterPro" id="IPR029044">
    <property type="entry name" value="Nucleotide-diphossugar_trans"/>
</dbReference>
<keyword evidence="7 17" id="KW-0677">Repeat</keyword>
<feature type="binding site" evidence="17">
    <location>
        <position position="41"/>
    </location>
    <ligand>
        <name>UDP-N-acetyl-alpha-D-glucosamine</name>
        <dbReference type="ChEBI" id="CHEBI:57705"/>
    </ligand>
</feature>
<feature type="region of interest" description="Disordered" evidence="18">
    <location>
        <begin position="1"/>
        <end position="22"/>
    </location>
</feature>
<reference evidence="20 21" key="1">
    <citation type="journal article" date="2019" name="Int. J. Syst. Evol. Microbiol.">
        <title>The Global Catalogue of Microorganisms (GCM) 10K type strain sequencing project: providing services to taxonomists for standard genome sequencing and annotation.</title>
        <authorList>
            <consortium name="The Broad Institute Genomics Platform"/>
            <consortium name="The Broad Institute Genome Sequencing Center for Infectious Disease"/>
            <person name="Wu L."/>
            <person name="Ma J."/>
        </authorList>
    </citation>
    <scope>NUCLEOTIDE SEQUENCE [LARGE SCALE GENOMIC DNA]</scope>
    <source>
        <strain evidence="20 21">JCM 10303</strain>
    </source>
</reference>
<feature type="binding site" evidence="17">
    <location>
        <position position="466"/>
    </location>
    <ligand>
        <name>acetyl-CoA</name>
        <dbReference type="ChEBI" id="CHEBI:57288"/>
    </ligand>
</feature>
<keyword evidence="5 17" id="KW-0548">Nucleotidyltransferase</keyword>
<feature type="binding site" evidence="17">
    <location>
        <position position="196"/>
    </location>
    <ligand>
        <name>UDP-N-acetyl-alpha-D-glucosamine</name>
        <dbReference type="ChEBI" id="CHEBI:57705"/>
    </ligand>
</feature>
<comment type="caution">
    <text evidence="20">The sequence shown here is derived from an EMBL/GenBank/DDBJ whole genome shotgun (WGS) entry which is preliminary data.</text>
</comment>
<feature type="binding site" evidence="17">
    <location>
        <position position="98"/>
    </location>
    <ligand>
        <name>UDP-N-acetyl-alpha-D-glucosamine</name>
        <dbReference type="ChEBI" id="CHEBI:57705"/>
    </ligand>
</feature>
<keyword evidence="4 17" id="KW-0808">Transferase</keyword>
<keyword evidence="8 17" id="KW-0460">Magnesium</keyword>
<dbReference type="Proteomes" id="UP001500729">
    <property type="component" value="Unassembled WGS sequence"/>
</dbReference>
<evidence type="ECO:0000256" key="2">
    <source>
        <dbReference type="ARBA" id="ARBA00007947"/>
    </source>
</evidence>
<feature type="region of interest" description="Pyrophosphorylase" evidence="17">
    <location>
        <begin position="1"/>
        <end position="256"/>
    </location>
</feature>
<dbReference type="HAMAP" id="MF_01631">
    <property type="entry name" value="GlmU"/>
    <property type="match status" value="1"/>
</dbReference>
<evidence type="ECO:0000256" key="5">
    <source>
        <dbReference type="ARBA" id="ARBA00022695"/>
    </source>
</evidence>
<feature type="binding site" evidence="17">
    <location>
        <position position="359"/>
    </location>
    <ligand>
        <name>UDP-N-acetyl-alpha-D-glucosamine</name>
        <dbReference type="ChEBI" id="CHEBI:57705"/>
    </ligand>
</feature>
<feature type="binding site" evidence="17">
    <location>
        <begin position="27"/>
        <end position="30"/>
    </location>
    <ligand>
        <name>UDP-N-acetyl-alpha-D-glucosamine</name>
        <dbReference type="ChEBI" id="CHEBI:57705"/>
    </ligand>
</feature>
<feature type="compositionally biased region" description="Low complexity" evidence="18">
    <location>
        <begin position="9"/>
        <end position="22"/>
    </location>
</feature>
<comment type="catalytic activity">
    <reaction evidence="14 17">
        <text>alpha-D-glucosamine 1-phosphate + acetyl-CoA = N-acetyl-alpha-D-glucosamine 1-phosphate + CoA + H(+)</text>
        <dbReference type="Rhea" id="RHEA:13725"/>
        <dbReference type="ChEBI" id="CHEBI:15378"/>
        <dbReference type="ChEBI" id="CHEBI:57287"/>
        <dbReference type="ChEBI" id="CHEBI:57288"/>
        <dbReference type="ChEBI" id="CHEBI:57776"/>
        <dbReference type="ChEBI" id="CHEBI:58516"/>
        <dbReference type="EC" id="2.3.1.157"/>
    </reaction>
</comment>
<keyword evidence="9 17" id="KW-0133">Cell shape</keyword>
<comment type="pathway">
    <text evidence="17">Nucleotide-sugar biosynthesis; UDP-N-acetyl-alpha-D-glucosamine biosynthesis; N-acetyl-alpha-D-glucosamine 1-phosphate from alpha-D-glucosamine 6-phosphate (route II): step 2/2.</text>
</comment>
<feature type="binding site" evidence="17">
    <location>
        <position position="166"/>
    </location>
    <ligand>
        <name>UDP-N-acetyl-alpha-D-glucosamine</name>
        <dbReference type="ChEBI" id="CHEBI:57705"/>
    </ligand>
</feature>
<name>A0ABN1CX55_SACER</name>
<dbReference type="SUPFAM" id="SSF51161">
    <property type="entry name" value="Trimeric LpxA-like enzymes"/>
    <property type="match status" value="1"/>
</dbReference>
<dbReference type="EC" id="2.3.1.157" evidence="17"/>
<keyword evidence="11 17" id="KW-0511">Multifunctional enzyme</keyword>
<feature type="binding site" evidence="17">
    <location>
        <begin position="412"/>
        <end position="413"/>
    </location>
    <ligand>
        <name>acetyl-CoA</name>
        <dbReference type="ChEBI" id="CHEBI:57288"/>
    </ligand>
</feature>
<keyword evidence="6 17" id="KW-0479">Metal-binding</keyword>
<feature type="domain" description="MobA-like NTP transferase" evidence="19">
    <location>
        <begin position="25"/>
        <end position="176"/>
    </location>
</feature>
<feature type="binding site" evidence="17">
    <location>
        <position position="254"/>
    </location>
    <ligand>
        <name>UDP-N-acetyl-alpha-D-glucosamine</name>
        <dbReference type="ChEBI" id="CHEBI:57705"/>
    </ligand>
</feature>
<feature type="binding site" evidence="17">
    <location>
        <begin position="103"/>
        <end position="104"/>
    </location>
    <ligand>
        <name>UDP-N-acetyl-alpha-D-glucosamine</name>
        <dbReference type="ChEBI" id="CHEBI:57705"/>
    </ligand>
</feature>
<dbReference type="EMBL" id="BAAAGS010000017">
    <property type="protein sequence ID" value="GAA0528507.1"/>
    <property type="molecule type" value="Genomic_DNA"/>
</dbReference>
<keyword evidence="21" id="KW-1185">Reference proteome</keyword>
<feature type="binding site" evidence="17">
    <location>
        <position position="449"/>
    </location>
    <ligand>
        <name>acetyl-CoA</name>
        <dbReference type="ChEBI" id="CHEBI:57288"/>
    </ligand>
</feature>
<evidence type="ECO:0000256" key="7">
    <source>
        <dbReference type="ARBA" id="ARBA00022737"/>
    </source>
</evidence>
<organism evidence="20 21">
    <name type="scientific">Saccharopolyspora erythraea</name>
    <name type="common">Streptomyces erythraeus</name>
    <dbReference type="NCBI Taxonomy" id="1836"/>
    <lineage>
        <taxon>Bacteria</taxon>
        <taxon>Bacillati</taxon>
        <taxon>Actinomycetota</taxon>
        <taxon>Actinomycetes</taxon>
        <taxon>Pseudonocardiales</taxon>
        <taxon>Pseudonocardiaceae</taxon>
        <taxon>Saccharopolyspora</taxon>
    </lineage>
</organism>
<comment type="subcellular location">
    <subcellularLocation>
        <location evidence="17">Cytoplasm</location>
    </subcellularLocation>
</comment>
<feature type="region of interest" description="Linker" evidence="17">
    <location>
        <begin position="257"/>
        <end position="277"/>
    </location>
</feature>
<feature type="binding site" evidence="17">
    <location>
        <position position="406"/>
    </location>
    <ligand>
        <name>acetyl-CoA</name>
        <dbReference type="ChEBI" id="CHEBI:57288"/>
    </ligand>
</feature>
<dbReference type="InterPro" id="IPR011004">
    <property type="entry name" value="Trimer_LpxA-like_sf"/>
</dbReference>
<keyword evidence="13 17" id="KW-0961">Cell wall biogenesis/degradation</keyword>
<evidence type="ECO:0000256" key="8">
    <source>
        <dbReference type="ARBA" id="ARBA00022842"/>
    </source>
</evidence>
<keyword evidence="10 17" id="KW-0573">Peptidoglycan synthesis</keyword>
<gene>
    <name evidence="17 20" type="primary">glmU</name>
    <name evidence="20" type="ORF">GCM10009533_29710</name>
</gene>
<evidence type="ECO:0000256" key="11">
    <source>
        <dbReference type="ARBA" id="ARBA00023268"/>
    </source>
</evidence>
<evidence type="ECO:0000256" key="14">
    <source>
        <dbReference type="ARBA" id="ARBA00048247"/>
    </source>
</evidence>
<protein>
    <recommendedName>
        <fullName evidence="17">Bifunctional protein GlmU</fullName>
    </recommendedName>
    <domain>
        <recommendedName>
            <fullName evidence="17">UDP-N-acetylglucosamine pyrophosphorylase</fullName>
            <ecNumber evidence="17">2.7.7.23</ecNumber>
        </recommendedName>
        <alternativeName>
            <fullName evidence="17">N-acetylglucosamine-1-phosphate uridyltransferase</fullName>
        </alternativeName>
    </domain>
    <domain>
        <recommendedName>
            <fullName evidence="17">Glucosamine-1-phosphate N-acetyltransferase</fullName>
            <ecNumber evidence="17">2.3.1.157</ecNumber>
        </recommendedName>
    </domain>
</protein>
<evidence type="ECO:0000256" key="9">
    <source>
        <dbReference type="ARBA" id="ARBA00022960"/>
    </source>
</evidence>
<comment type="subunit">
    <text evidence="17">Homotrimer.</text>
</comment>
<comment type="pathway">
    <text evidence="17">Bacterial outer membrane biogenesis; LPS lipid A biosynthesis.</text>
</comment>